<dbReference type="SUPFAM" id="SSF82829">
    <property type="entry name" value="MesJ substrate recognition domain-like"/>
    <property type="match status" value="1"/>
</dbReference>
<proteinExistence type="inferred from homology"/>
<dbReference type="InterPro" id="IPR014729">
    <property type="entry name" value="Rossmann-like_a/b/a_fold"/>
</dbReference>
<keyword evidence="5 7" id="KW-0067">ATP-binding</keyword>
<evidence type="ECO:0000313" key="11">
    <source>
        <dbReference type="Proteomes" id="UP000655751"/>
    </source>
</evidence>
<evidence type="ECO:0000256" key="1">
    <source>
        <dbReference type="ARBA" id="ARBA00022490"/>
    </source>
</evidence>
<feature type="binding site" evidence="7">
    <location>
        <begin position="49"/>
        <end position="54"/>
    </location>
    <ligand>
        <name>ATP</name>
        <dbReference type="ChEBI" id="CHEBI:30616"/>
    </ligand>
</feature>
<dbReference type="GO" id="GO:0005524">
    <property type="term" value="F:ATP binding"/>
    <property type="evidence" value="ECO:0007669"/>
    <property type="project" value="UniProtKB-UniRule"/>
</dbReference>
<evidence type="ECO:0000256" key="7">
    <source>
        <dbReference type="HAMAP-Rule" id="MF_01161"/>
    </source>
</evidence>
<dbReference type="SUPFAM" id="SSF52402">
    <property type="entry name" value="Adenine nucleotide alpha hydrolases-like"/>
    <property type="match status" value="1"/>
</dbReference>
<dbReference type="GO" id="GO:0005737">
    <property type="term" value="C:cytoplasm"/>
    <property type="evidence" value="ECO:0007669"/>
    <property type="project" value="UniProtKB-SubCell"/>
</dbReference>
<keyword evidence="1 7" id="KW-0963">Cytoplasm</keyword>
<dbReference type="AlphaFoldDB" id="A0A931IJ68"/>
<comment type="domain">
    <text evidence="7">The N-terminal region contains the highly conserved SGGXDS motif, predicted to be a P-loop motif involved in ATP binding.</text>
</comment>
<dbReference type="HAMAP" id="MF_01161">
    <property type="entry name" value="tRNA_Ile_lys_synt"/>
    <property type="match status" value="1"/>
</dbReference>
<dbReference type="Pfam" id="PF01171">
    <property type="entry name" value="ATP_bind_3"/>
    <property type="match status" value="1"/>
</dbReference>
<protein>
    <recommendedName>
        <fullName evidence="7">tRNA(Ile)-lysidine synthase</fullName>
        <ecNumber evidence="7">6.3.4.19</ecNumber>
    </recommendedName>
    <alternativeName>
        <fullName evidence="7">tRNA(Ile)-2-lysyl-cytidine synthase</fullName>
    </alternativeName>
    <alternativeName>
        <fullName evidence="7">tRNA(Ile)-lysidine synthetase</fullName>
    </alternativeName>
</protein>
<dbReference type="RefSeq" id="WP_196153590.1">
    <property type="nucleotide sequence ID" value="NZ_JADMLG010000023.1"/>
</dbReference>
<gene>
    <name evidence="7 10" type="primary">tilS</name>
    <name evidence="10" type="ORF">IT779_34045</name>
</gene>
<evidence type="ECO:0000256" key="2">
    <source>
        <dbReference type="ARBA" id="ARBA00022598"/>
    </source>
</evidence>
<evidence type="ECO:0000259" key="9">
    <source>
        <dbReference type="Pfam" id="PF09179"/>
    </source>
</evidence>
<comment type="caution">
    <text evidence="10">The sequence shown here is derived from an EMBL/GenBank/DDBJ whole genome shotgun (WGS) entry which is preliminary data.</text>
</comment>
<dbReference type="Gene3D" id="3.40.50.620">
    <property type="entry name" value="HUPs"/>
    <property type="match status" value="1"/>
</dbReference>
<comment type="function">
    <text evidence="7">Ligates lysine onto the cytidine present at position 34 of the AUA codon-specific tRNA(Ile) that contains the anticodon CAU, in an ATP-dependent manner. Cytidine is converted to lysidine, thus changing the amino acid specificity of the tRNA from methionine to isoleucine.</text>
</comment>
<reference evidence="10" key="1">
    <citation type="submission" date="2020-11" db="EMBL/GenBank/DDBJ databases">
        <title>Nocardia NEAU-351.nov., a novel actinomycete isolated from the cow dung.</title>
        <authorList>
            <person name="Zhang X."/>
        </authorList>
    </citation>
    <scope>NUCLEOTIDE SEQUENCE</scope>
    <source>
        <strain evidence="10">NEAU-351</strain>
    </source>
</reference>
<dbReference type="Proteomes" id="UP000655751">
    <property type="component" value="Unassembled WGS sequence"/>
</dbReference>
<dbReference type="InterPro" id="IPR011063">
    <property type="entry name" value="TilS/TtcA_N"/>
</dbReference>
<evidence type="ECO:0000256" key="5">
    <source>
        <dbReference type="ARBA" id="ARBA00022840"/>
    </source>
</evidence>
<comment type="subcellular location">
    <subcellularLocation>
        <location evidence="7">Cytoplasm</location>
    </subcellularLocation>
</comment>
<dbReference type="EC" id="6.3.4.19" evidence="7"/>
<evidence type="ECO:0000256" key="3">
    <source>
        <dbReference type="ARBA" id="ARBA00022694"/>
    </source>
</evidence>
<dbReference type="EMBL" id="JADMLG010000023">
    <property type="protein sequence ID" value="MBH0781306.1"/>
    <property type="molecule type" value="Genomic_DNA"/>
</dbReference>
<dbReference type="InterPro" id="IPR012795">
    <property type="entry name" value="tRNA_Ile_lys_synt_N"/>
</dbReference>
<dbReference type="Pfam" id="PF09179">
    <property type="entry name" value="TilS"/>
    <property type="match status" value="1"/>
</dbReference>
<evidence type="ECO:0000256" key="6">
    <source>
        <dbReference type="ARBA" id="ARBA00048539"/>
    </source>
</evidence>
<organism evidence="10 11">
    <name type="scientific">Nocardia bovistercoris</name>
    <dbReference type="NCBI Taxonomy" id="2785916"/>
    <lineage>
        <taxon>Bacteria</taxon>
        <taxon>Bacillati</taxon>
        <taxon>Actinomycetota</taxon>
        <taxon>Actinomycetes</taxon>
        <taxon>Mycobacteriales</taxon>
        <taxon>Nocardiaceae</taxon>
        <taxon>Nocardia</taxon>
    </lineage>
</organism>
<comment type="similarity">
    <text evidence="7">Belongs to the tRNA(Ile)-lysidine synthase family.</text>
</comment>
<evidence type="ECO:0000256" key="4">
    <source>
        <dbReference type="ARBA" id="ARBA00022741"/>
    </source>
</evidence>
<name>A0A931IJ68_9NOCA</name>
<sequence>MGRVVGVPPPIEPRRLPETAAVLEVRLAVRRWLREFGADGAGAVAVALSGGADSLALTAAAVVEAPQVDALIVDHGLQEGSAEVAGEAARVASALGCRSARVLAVSVGSEGGMEAAARRARYAALDAARAGAPVLLGHTLDDQAETVLLGLARGSGGRSIRGMATYTEPWGRPLLGVRRAVTRALCADLALRPYEDPHNSAPEFTRVRVRHEVLPLLEDVLGGGVAEALARTASHLREDGAVLDALAEELLDRAIRNGARPGAFEGADFGGGEGDGDFEAADSAGQGGGAFEGGLLESGGGDEITLSVEILATAPDALRRRAIRLWLLRGGAKALTDKHLRAVDALVTAWRGQGGVAVGGGPSGRARSGTRLVAAREHGRLTLRGR</sequence>
<dbReference type="NCBIfam" id="TIGR02432">
    <property type="entry name" value="lysidine_TilS_N"/>
    <property type="match status" value="1"/>
</dbReference>
<dbReference type="InterPro" id="IPR012094">
    <property type="entry name" value="tRNA_Ile_lys_synt"/>
</dbReference>
<keyword evidence="11" id="KW-1185">Reference proteome</keyword>
<keyword evidence="4 7" id="KW-0547">Nucleotide-binding</keyword>
<keyword evidence="2 7" id="KW-0436">Ligase</keyword>
<feature type="domain" description="tRNA(Ile)-lysidine/2-thiocytidine synthase N-terminal" evidence="8">
    <location>
        <begin position="44"/>
        <end position="212"/>
    </location>
</feature>
<keyword evidence="3 7" id="KW-0819">tRNA processing</keyword>
<dbReference type="PANTHER" id="PTHR43033:SF1">
    <property type="entry name" value="TRNA(ILE)-LYSIDINE SYNTHASE-RELATED"/>
    <property type="match status" value="1"/>
</dbReference>
<dbReference type="CDD" id="cd01992">
    <property type="entry name" value="TilS_N"/>
    <property type="match status" value="1"/>
</dbReference>
<comment type="catalytic activity">
    <reaction evidence="6 7">
        <text>cytidine(34) in tRNA(Ile2) + L-lysine + ATP = lysidine(34) in tRNA(Ile2) + AMP + diphosphate + H(+)</text>
        <dbReference type="Rhea" id="RHEA:43744"/>
        <dbReference type="Rhea" id="RHEA-COMP:10625"/>
        <dbReference type="Rhea" id="RHEA-COMP:10670"/>
        <dbReference type="ChEBI" id="CHEBI:15378"/>
        <dbReference type="ChEBI" id="CHEBI:30616"/>
        <dbReference type="ChEBI" id="CHEBI:32551"/>
        <dbReference type="ChEBI" id="CHEBI:33019"/>
        <dbReference type="ChEBI" id="CHEBI:82748"/>
        <dbReference type="ChEBI" id="CHEBI:83665"/>
        <dbReference type="ChEBI" id="CHEBI:456215"/>
        <dbReference type="EC" id="6.3.4.19"/>
    </reaction>
</comment>
<feature type="domain" description="tRNA(Ile)-lysidine synthase substrate-binding" evidence="9">
    <location>
        <begin position="306"/>
        <end position="381"/>
    </location>
</feature>
<evidence type="ECO:0000313" key="10">
    <source>
        <dbReference type="EMBL" id="MBH0781306.1"/>
    </source>
</evidence>
<dbReference type="InterPro" id="IPR015262">
    <property type="entry name" value="tRNA_Ile_lys_synt_subst-bd"/>
</dbReference>
<accession>A0A931IJ68</accession>
<evidence type="ECO:0000259" key="8">
    <source>
        <dbReference type="Pfam" id="PF01171"/>
    </source>
</evidence>
<dbReference type="GO" id="GO:0006400">
    <property type="term" value="P:tRNA modification"/>
    <property type="evidence" value="ECO:0007669"/>
    <property type="project" value="UniProtKB-UniRule"/>
</dbReference>
<dbReference type="PANTHER" id="PTHR43033">
    <property type="entry name" value="TRNA(ILE)-LYSIDINE SYNTHASE-RELATED"/>
    <property type="match status" value="1"/>
</dbReference>
<dbReference type="GO" id="GO:0032267">
    <property type="term" value="F:tRNA(Ile)-lysidine synthase activity"/>
    <property type="evidence" value="ECO:0007669"/>
    <property type="project" value="UniProtKB-EC"/>
</dbReference>